<dbReference type="Gene3D" id="1.20.1440.100">
    <property type="entry name" value="SG protein - dephosphorylation function"/>
    <property type="match status" value="1"/>
</dbReference>
<evidence type="ECO:0000256" key="2">
    <source>
        <dbReference type="ARBA" id="ARBA00022801"/>
    </source>
</evidence>
<dbReference type="InterPro" id="IPR006385">
    <property type="entry name" value="HAD_hydro_SerB1"/>
</dbReference>
<evidence type="ECO:0000313" key="4">
    <source>
        <dbReference type="EMBL" id="VAW89481.1"/>
    </source>
</evidence>
<dbReference type="SUPFAM" id="SSF56784">
    <property type="entry name" value="HAD-like"/>
    <property type="match status" value="1"/>
</dbReference>
<gene>
    <name evidence="4" type="ORF">MNBD_GAMMA17-2093</name>
</gene>
<keyword evidence="1" id="KW-0479">Metal-binding</keyword>
<evidence type="ECO:0000256" key="1">
    <source>
        <dbReference type="ARBA" id="ARBA00022723"/>
    </source>
</evidence>
<dbReference type="Pfam" id="PF12710">
    <property type="entry name" value="HAD"/>
    <property type="match status" value="1"/>
</dbReference>
<keyword evidence="2 4" id="KW-0378">Hydrolase</keyword>
<organism evidence="4">
    <name type="scientific">hydrothermal vent metagenome</name>
    <dbReference type="NCBI Taxonomy" id="652676"/>
    <lineage>
        <taxon>unclassified sequences</taxon>
        <taxon>metagenomes</taxon>
        <taxon>ecological metagenomes</taxon>
    </lineage>
</organism>
<name>A0A3B0ZD42_9ZZZZ</name>
<dbReference type="InterPro" id="IPR036412">
    <property type="entry name" value="HAD-like_sf"/>
</dbReference>
<proteinExistence type="predicted"/>
<evidence type="ECO:0000256" key="3">
    <source>
        <dbReference type="ARBA" id="ARBA00022842"/>
    </source>
</evidence>
<dbReference type="NCBIfam" id="TIGR01490">
    <property type="entry name" value="HAD-SF-IB-hyp1"/>
    <property type="match status" value="1"/>
</dbReference>
<protein>
    <submittedName>
        <fullName evidence="4">Phosphoserine phosphatase</fullName>
        <ecNumber evidence="4">3.1.3.3</ecNumber>
    </submittedName>
</protein>
<dbReference type="InterPro" id="IPR050582">
    <property type="entry name" value="HAD-like_SerB"/>
</dbReference>
<dbReference type="PANTHER" id="PTHR43344:SF13">
    <property type="entry name" value="PHOSPHATASE RV3661-RELATED"/>
    <property type="match status" value="1"/>
</dbReference>
<sequence>MSLVIFDLDNTLIGGDSDYLWSQFLTEEGITGSEHQRENQRFYDEYVAGTLDINEFLAFQLAPLATHEMQALLSWRERFLNEKIASIMLPSAEKLIKKHRDNGETLLIITATNSFVTAPIAERLGIPHLIATEPEISNGQYTGKVAGTPSFREGKVERLNRWLKETGRNLNDSWFYSDSHNDLPLLELVTHPVAVDPDKVLQQHAKDNHWPVISLR</sequence>
<reference evidence="4" key="1">
    <citation type="submission" date="2018-06" db="EMBL/GenBank/DDBJ databases">
        <authorList>
            <person name="Zhirakovskaya E."/>
        </authorList>
    </citation>
    <scope>NUCLEOTIDE SEQUENCE</scope>
</reference>
<dbReference type="NCBIfam" id="TIGR01488">
    <property type="entry name" value="HAD-SF-IB"/>
    <property type="match status" value="1"/>
</dbReference>
<dbReference type="PANTHER" id="PTHR43344">
    <property type="entry name" value="PHOSPHOSERINE PHOSPHATASE"/>
    <property type="match status" value="1"/>
</dbReference>
<dbReference type="CDD" id="cd02612">
    <property type="entry name" value="HAD_PGPPase"/>
    <property type="match status" value="1"/>
</dbReference>
<dbReference type="GO" id="GO:0016787">
    <property type="term" value="F:hydrolase activity"/>
    <property type="evidence" value="ECO:0007669"/>
    <property type="project" value="UniProtKB-KW"/>
</dbReference>
<dbReference type="AlphaFoldDB" id="A0A3B0ZD42"/>
<dbReference type="EMBL" id="UOFQ01000137">
    <property type="protein sequence ID" value="VAW89481.1"/>
    <property type="molecule type" value="Genomic_DNA"/>
</dbReference>
<keyword evidence="3" id="KW-0460">Magnesium</keyword>
<dbReference type="FunFam" id="3.40.50.1000:FF:000025">
    <property type="entry name" value="HAD hydrolase, family IB"/>
    <property type="match status" value="1"/>
</dbReference>
<accession>A0A3B0ZD42</accession>
<dbReference type="GO" id="GO:0046872">
    <property type="term" value="F:metal ion binding"/>
    <property type="evidence" value="ECO:0007669"/>
    <property type="project" value="UniProtKB-KW"/>
</dbReference>
<dbReference type="EC" id="3.1.3.3" evidence="4"/>
<dbReference type="Gene3D" id="3.40.50.1000">
    <property type="entry name" value="HAD superfamily/HAD-like"/>
    <property type="match status" value="1"/>
</dbReference>
<dbReference type="InterPro" id="IPR023214">
    <property type="entry name" value="HAD_sf"/>
</dbReference>